<accession>A0A0G3GQG1</accession>
<name>A0A0G3GQG1_9CORY</name>
<dbReference type="GO" id="GO:0016810">
    <property type="term" value="F:hydrolase activity, acting on carbon-nitrogen (but not peptide) bonds"/>
    <property type="evidence" value="ECO:0007669"/>
    <property type="project" value="InterPro"/>
</dbReference>
<dbReference type="KEGG" id="cei:CEPID_07955"/>
<evidence type="ECO:0000313" key="4">
    <source>
        <dbReference type="EMBL" id="AKK03441.1"/>
    </source>
</evidence>
<evidence type="ECO:0000256" key="2">
    <source>
        <dbReference type="ARBA" id="ARBA00022801"/>
    </source>
</evidence>
<keyword evidence="4" id="KW-0326">Glycosidase</keyword>
<dbReference type="AlphaFoldDB" id="A0A0G3GQG1"/>
<protein>
    <submittedName>
        <fullName evidence="4">Putative xylanase/chitin deacetylase</fullName>
    </submittedName>
</protein>
<evidence type="ECO:0000256" key="1">
    <source>
        <dbReference type="ARBA" id="ARBA00022723"/>
    </source>
</evidence>
<organism evidence="4 5">
    <name type="scientific">Corynebacterium epidermidicanis</name>
    <dbReference type="NCBI Taxonomy" id="1050174"/>
    <lineage>
        <taxon>Bacteria</taxon>
        <taxon>Bacillati</taxon>
        <taxon>Actinomycetota</taxon>
        <taxon>Actinomycetes</taxon>
        <taxon>Mycobacteriales</taxon>
        <taxon>Corynebacteriaceae</taxon>
        <taxon>Corynebacterium</taxon>
    </lineage>
</organism>
<dbReference type="OrthoDB" id="9763050at2"/>
<dbReference type="Pfam" id="PF01522">
    <property type="entry name" value="Polysacc_deac_1"/>
    <property type="match status" value="1"/>
</dbReference>
<evidence type="ECO:0000259" key="3">
    <source>
        <dbReference type="PROSITE" id="PS51677"/>
    </source>
</evidence>
<reference evidence="4 5" key="1">
    <citation type="submission" date="2015-05" db="EMBL/GenBank/DDBJ databases">
        <title>Complete genome sequence of Corynebacterium epidermidicanis DSM 45586, isolated from the skin of a dog suffering from pruritus.</title>
        <authorList>
            <person name="Ruckert C."/>
            <person name="Albersmeier A."/>
            <person name="Winkler A."/>
            <person name="Tauch A."/>
        </authorList>
    </citation>
    <scope>NUCLEOTIDE SEQUENCE [LARGE SCALE GENOMIC DNA]</scope>
    <source>
        <strain evidence="4 5">DSM 45586</strain>
    </source>
</reference>
<dbReference type="InterPro" id="IPR011330">
    <property type="entry name" value="Glyco_hydro/deAcase_b/a-brl"/>
</dbReference>
<keyword evidence="4" id="KW-0624">Polysaccharide degradation</keyword>
<dbReference type="RefSeq" id="WP_052843442.1">
    <property type="nucleotide sequence ID" value="NZ_CP011541.1"/>
</dbReference>
<dbReference type="InterPro" id="IPR050248">
    <property type="entry name" value="Polysacc_deacetylase_ArnD"/>
</dbReference>
<dbReference type="PROSITE" id="PS51677">
    <property type="entry name" value="NODB"/>
    <property type="match status" value="1"/>
</dbReference>
<keyword evidence="4" id="KW-0858">Xylan degradation</keyword>
<dbReference type="EMBL" id="CP011541">
    <property type="protein sequence ID" value="AKK03441.1"/>
    <property type="molecule type" value="Genomic_DNA"/>
</dbReference>
<dbReference type="GO" id="GO:0045493">
    <property type="term" value="P:xylan catabolic process"/>
    <property type="evidence" value="ECO:0007669"/>
    <property type="project" value="UniProtKB-KW"/>
</dbReference>
<sequence length="294" mass="32297">MHDSESIQAFHAYARGQLLNWAQSQRPLSEQQRQLIQHHEFDNFGITDGNKLVFQIPEPIAGTTTDFTLPAENLRPYLTAESAFGLLGLPEQAPARDLSQCPHNCVAITYDDGPEDATPRVLDALQKRGAHATFFTIGQKVALRPEMVQRIVAEGNEVGNHSWSHPKLNTLTAGQISYQLSDTNNAINKAIGTTPKVMRPPYGATNSTVAAVAESFGQSVVMWTIDSKDWLNRDPQIVCSRAVDSAQPGSIILMHDMHNTTADATPCVIEGLQQRGFTLVTVSELKHSQSWDGK</sequence>
<dbReference type="SUPFAM" id="SSF88713">
    <property type="entry name" value="Glycoside hydrolase/deacetylase"/>
    <property type="match status" value="1"/>
</dbReference>
<keyword evidence="1" id="KW-0479">Metal-binding</keyword>
<dbReference type="PANTHER" id="PTHR10587:SF133">
    <property type="entry name" value="CHITIN DEACETYLASE 1-RELATED"/>
    <property type="match status" value="1"/>
</dbReference>
<dbReference type="GO" id="GO:0016798">
    <property type="term" value="F:hydrolase activity, acting on glycosyl bonds"/>
    <property type="evidence" value="ECO:0007669"/>
    <property type="project" value="UniProtKB-KW"/>
</dbReference>
<dbReference type="STRING" id="1050174.CEPID_07955"/>
<keyword evidence="5" id="KW-1185">Reference proteome</keyword>
<proteinExistence type="predicted"/>
<dbReference type="PANTHER" id="PTHR10587">
    <property type="entry name" value="GLYCOSYL TRANSFERASE-RELATED"/>
    <property type="match status" value="1"/>
</dbReference>
<keyword evidence="2 4" id="KW-0378">Hydrolase</keyword>
<dbReference type="Gene3D" id="3.20.20.370">
    <property type="entry name" value="Glycoside hydrolase/deacetylase"/>
    <property type="match status" value="1"/>
</dbReference>
<dbReference type="GO" id="GO:0046872">
    <property type="term" value="F:metal ion binding"/>
    <property type="evidence" value="ECO:0007669"/>
    <property type="project" value="UniProtKB-KW"/>
</dbReference>
<dbReference type="InterPro" id="IPR002509">
    <property type="entry name" value="NODB_dom"/>
</dbReference>
<feature type="domain" description="NodB homology" evidence="3">
    <location>
        <begin position="104"/>
        <end position="280"/>
    </location>
</feature>
<dbReference type="PATRIC" id="fig|1050174.4.peg.1601"/>
<evidence type="ECO:0000313" key="5">
    <source>
        <dbReference type="Proteomes" id="UP000035368"/>
    </source>
</evidence>
<dbReference type="GO" id="GO:0016020">
    <property type="term" value="C:membrane"/>
    <property type="evidence" value="ECO:0007669"/>
    <property type="project" value="TreeGrafter"/>
</dbReference>
<dbReference type="Proteomes" id="UP000035368">
    <property type="component" value="Chromosome"/>
</dbReference>
<gene>
    <name evidence="4" type="ORF">CEPID_07955</name>
</gene>
<keyword evidence="4" id="KW-0119">Carbohydrate metabolism</keyword>